<evidence type="ECO:0000313" key="2">
    <source>
        <dbReference type="EMBL" id="EFA43806.1"/>
    </source>
</evidence>
<evidence type="ECO:0000313" key="3">
    <source>
        <dbReference type="Proteomes" id="UP000003160"/>
    </source>
</evidence>
<name>D1PXY5_9BACT</name>
<reference evidence="2 3" key="1">
    <citation type="submission" date="2009-10" db="EMBL/GenBank/DDBJ databases">
        <authorList>
            <person name="Qin X."/>
            <person name="Bachman B."/>
            <person name="Battles P."/>
            <person name="Bell A."/>
            <person name="Bess C."/>
            <person name="Bickham C."/>
            <person name="Chaboub L."/>
            <person name="Chen D."/>
            <person name="Coyle M."/>
            <person name="Deiros D.R."/>
            <person name="Dinh H."/>
            <person name="Forbes L."/>
            <person name="Fowler G."/>
            <person name="Francisco L."/>
            <person name="Fu Q."/>
            <person name="Gubbala S."/>
            <person name="Hale W."/>
            <person name="Han Y."/>
            <person name="Hemphill L."/>
            <person name="Highlander S.K."/>
            <person name="Hirani K."/>
            <person name="Hogues M."/>
            <person name="Jackson L."/>
            <person name="Jakkamsetti A."/>
            <person name="Javaid M."/>
            <person name="Jiang H."/>
            <person name="Korchina V."/>
            <person name="Kovar C."/>
            <person name="Lara F."/>
            <person name="Lee S."/>
            <person name="Mata R."/>
            <person name="Mathew T."/>
            <person name="Moen C."/>
            <person name="Morales K."/>
            <person name="Munidasa M."/>
            <person name="Nazareth L."/>
            <person name="Ngo R."/>
            <person name="Nguyen L."/>
            <person name="Okwuonu G."/>
            <person name="Ongeri F."/>
            <person name="Patil S."/>
            <person name="Petrosino J."/>
            <person name="Pham C."/>
            <person name="Pham P."/>
            <person name="Pu L.-L."/>
            <person name="Puazo M."/>
            <person name="Raj R."/>
            <person name="Reid J."/>
            <person name="Rouhana J."/>
            <person name="Saada N."/>
            <person name="Shang Y."/>
            <person name="Simmons D."/>
            <person name="Thornton R."/>
            <person name="Warren J."/>
            <person name="Weissenberger G."/>
            <person name="Zhang J."/>
            <person name="Zhang L."/>
            <person name="Zhou C."/>
            <person name="Zhu D."/>
            <person name="Muzny D."/>
            <person name="Worley K."/>
            <person name="Gibbs R."/>
        </authorList>
    </citation>
    <scope>NUCLEOTIDE SEQUENCE [LARGE SCALE GENOMIC DNA]</scope>
    <source>
        <strain evidence="2 3">DSM 17361</strain>
    </source>
</reference>
<organism evidence="2 3">
    <name type="scientific">Hallella bergensis DSM 17361</name>
    <dbReference type="NCBI Taxonomy" id="585502"/>
    <lineage>
        <taxon>Bacteria</taxon>
        <taxon>Pseudomonadati</taxon>
        <taxon>Bacteroidota</taxon>
        <taxon>Bacteroidia</taxon>
        <taxon>Bacteroidales</taxon>
        <taxon>Prevotellaceae</taxon>
        <taxon>Hallella</taxon>
    </lineage>
</organism>
<dbReference type="Proteomes" id="UP000003160">
    <property type="component" value="Unassembled WGS sequence"/>
</dbReference>
<dbReference type="AlphaFoldDB" id="D1PXY5"/>
<comment type="caution">
    <text evidence="2">The sequence shown here is derived from an EMBL/GenBank/DDBJ whole genome shotgun (WGS) entry which is preliminary data.</text>
</comment>
<dbReference type="eggNOG" id="COG5434">
    <property type="taxonomic scope" value="Bacteria"/>
</dbReference>
<accession>D1PXY5</accession>
<protein>
    <recommendedName>
        <fullName evidence="1">Right handed beta helix domain-containing protein</fullName>
    </recommendedName>
</protein>
<dbReference type="EMBL" id="ACKS01000072">
    <property type="protein sequence ID" value="EFA43806.1"/>
    <property type="molecule type" value="Genomic_DNA"/>
</dbReference>
<sequence>MTENDSHKLFHNMHYNKLFMVLMLLLCGAAKTKAENVVPHNEIHQPTAYYVDVLHGNDRAKGRSPKKAWKTLERASRQFLEAGDRLLLHRGQVFRGELEVNGKGTAAGRILVTSYGQGAMPRVVGNDNSQWALKINNSDYLTLRGIEIVNTGKERKAHRTGLLIECMDYGVSRNITIDSVIVRDVNGSLVKSEGGGCGIMIQNGGKTKESRFDSLIIKNCHILRCARNAIIWSGNFNRHHWAPSTNTIVRGNLIEQVPGDGIVPIGCDSTLIEYNVIRDCPDMLPDTEAAAGIWPWSCDNTVIQFNDVSGHKAPWDAQGYDCDYNCRNTLIQYNYSHENYGGLVLICDDGEADSYSLGNQNSIVRYNISIGDGIRPKTTRTGKMFSPNIHIAGPVIHTNINHNILHSSKKPKPEMDRTMILADSWGGYANTTTIAHNIFYTAEPSKFDMQHSTHNFFSANWYLGEYGKLPQDVSPRYSSNYYQQHIVDTDPSGYIGLQRLMNERIIYGVKAYAVDASKIHSFFKAMEQ</sequence>
<dbReference type="InterPro" id="IPR012334">
    <property type="entry name" value="Pectin_lyas_fold"/>
</dbReference>
<gene>
    <name evidence="2" type="ORF">HMPREF0645_1820</name>
</gene>
<dbReference type="InterPro" id="IPR039448">
    <property type="entry name" value="Beta_helix"/>
</dbReference>
<dbReference type="InterPro" id="IPR011050">
    <property type="entry name" value="Pectin_lyase_fold/virulence"/>
</dbReference>
<dbReference type="Pfam" id="PF13229">
    <property type="entry name" value="Beta_helix"/>
    <property type="match status" value="1"/>
</dbReference>
<dbReference type="SMART" id="SM00710">
    <property type="entry name" value="PbH1"/>
    <property type="match status" value="6"/>
</dbReference>
<dbReference type="Gene3D" id="2.160.20.10">
    <property type="entry name" value="Single-stranded right-handed beta-helix, Pectin lyase-like"/>
    <property type="match status" value="1"/>
</dbReference>
<dbReference type="HOGENOM" id="CLU_017311_0_1_10"/>
<keyword evidence="3" id="KW-1185">Reference proteome</keyword>
<evidence type="ECO:0000259" key="1">
    <source>
        <dbReference type="Pfam" id="PF13229"/>
    </source>
</evidence>
<feature type="domain" description="Right handed beta helix" evidence="1">
    <location>
        <begin position="199"/>
        <end position="350"/>
    </location>
</feature>
<dbReference type="SUPFAM" id="SSF51126">
    <property type="entry name" value="Pectin lyase-like"/>
    <property type="match status" value="1"/>
</dbReference>
<dbReference type="InterPro" id="IPR006626">
    <property type="entry name" value="PbH1"/>
</dbReference>
<proteinExistence type="predicted"/>